<proteinExistence type="predicted"/>
<evidence type="ECO:0000313" key="2">
    <source>
        <dbReference type="EMBL" id="GGE55097.1"/>
    </source>
</evidence>
<accession>A0A8J2YN65</accession>
<dbReference type="InterPro" id="IPR000361">
    <property type="entry name" value="ATAP_core_dom"/>
</dbReference>
<dbReference type="SUPFAM" id="SSF89360">
    <property type="entry name" value="HesB-like domain"/>
    <property type="match status" value="1"/>
</dbReference>
<evidence type="ECO:0000259" key="1">
    <source>
        <dbReference type="Pfam" id="PF01521"/>
    </source>
</evidence>
<comment type="caution">
    <text evidence="2">The sequence shown here is derived from an EMBL/GenBank/DDBJ whole genome shotgun (WGS) entry which is preliminary data.</text>
</comment>
<dbReference type="RefSeq" id="WP_229672790.1">
    <property type="nucleotide sequence ID" value="NZ_BMIR01000028.1"/>
</dbReference>
<organism evidence="2 3">
    <name type="scientific">Pullulanibacillus camelliae</name>
    <dbReference type="NCBI Taxonomy" id="1707096"/>
    <lineage>
        <taxon>Bacteria</taxon>
        <taxon>Bacillati</taxon>
        <taxon>Bacillota</taxon>
        <taxon>Bacilli</taxon>
        <taxon>Bacillales</taxon>
        <taxon>Sporolactobacillaceae</taxon>
        <taxon>Pullulanibacillus</taxon>
    </lineage>
</organism>
<evidence type="ECO:0000313" key="3">
    <source>
        <dbReference type="Proteomes" id="UP000628775"/>
    </source>
</evidence>
<dbReference type="Proteomes" id="UP000628775">
    <property type="component" value="Unassembled WGS sequence"/>
</dbReference>
<keyword evidence="3" id="KW-1185">Reference proteome</keyword>
<feature type="domain" description="Core" evidence="1">
    <location>
        <begin position="5"/>
        <end position="104"/>
    </location>
</feature>
<dbReference type="Pfam" id="PF01521">
    <property type="entry name" value="Fe-S_biosyn"/>
    <property type="match status" value="1"/>
</dbReference>
<protein>
    <recommendedName>
        <fullName evidence="1">Core domain-containing protein</fullName>
    </recommendedName>
</protein>
<sequence length="108" mass="12283">MNMNMNMTITGPAKNALNQVTADKMIQLSMDRGSCDIVNTIYEMKVVPLRAAESYEELLTVDNINIMTDGDFAEAYDHELEIDFARGSFIFKNKNQIFNNRVGLRIVE</sequence>
<reference evidence="2" key="2">
    <citation type="submission" date="2020-09" db="EMBL/GenBank/DDBJ databases">
        <authorList>
            <person name="Sun Q."/>
            <person name="Zhou Y."/>
        </authorList>
    </citation>
    <scope>NUCLEOTIDE SEQUENCE</scope>
    <source>
        <strain evidence="2">CGMCC 1.15371</strain>
    </source>
</reference>
<dbReference type="EMBL" id="BMIR01000028">
    <property type="protein sequence ID" value="GGE55097.1"/>
    <property type="molecule type" value="Genomic_DNA"/>
</dbReference>
<gene>
    <name evidence="2" type="ORF">GCM10011391_37600</name>
</gene>
<dbReference type="InterPro" id="IPR035903">
    <property type="entry name" value="HesB-like_dom_sf"/>
</dbReference>
<dbReference type="AlphaFoldDB" id="A0A8J2YN65"/>
<reference evidence="2" key="1">
    <citation type="journal article" date="2014" name="Int. J. Syst. Evol. Microbiol.">
        <title>Complete genome sequence of Corynebacterium casei LMG S-19264T (=DSM 44701T), isolated from a smear-ripened cheese.</title>
        <authorList>
            <consortium name="US DOE Joint Genome Institute (JGI-PGF)"/>
            <person name="Walter F."/>
            <person name="Albersmeier A."/>
            <person name="Kalinowski J."/>
            <person name="Ruckert C."/>
        </authorList>
    </citation>
    <scope>NUCLEOTIDE SEQUENCE</scope>
    <source>
        <strain evidence="2">CGMCC 1.15371</strain>
    </source>
</reference>
<name>A0A8J2YN65_9BACL</name>